<feature type="transmembrane region" description="Helical" evidence="1">
    <location>
        <begin position="6"/>
        <end position="24"/>
    </location>
</feature>
<evidence type="ECO:0000313" key="2">
    <source>
        <dbReference type="EMBL" id="RDB55384.1"/>
    </source>
</evidence>
<evidence type="ECO:0000313" key="3">
    <source>
        <dbReference type="Proteomes" id="UP000253792"/>
    </source>
</evidence>
<feature type="transmembrane region" description="Helical" evidence="1">
    <location>
        <begin position="53"/>
        <end position="74"/>
    </location>
</feature>
<dbReference type="Proteomes" id="UP000253792">
    <property type="component" value="Unassembled WGS sequence"/>
</dbReference>
<gene>
    <name evidence="2" type="ORF">C1880_06770</name>
</gene>
<keyword evidence="1" id="KW-1133">Transmembrane helix</keyword>
<keyword evidence="3" id="KW-1185">Reference proteome</keyword>
<dbReference type="EMBL" id="PPTP01000005">
    <property type="protein sequence ID" value="RDB55384.1"/>
    <property type="molecule type" value="Genomic_DNA"/>
</dbReference>
<sequence>MGLLQIFFAVIFGCVSLLVAFQLMNGKCLQLVYKYDESANYQKQQQEAKATEIAKLASAVTFAFFATDASLLFYELGQTMGVPDLATTFSLVCDVAMVAFLITVVRLYVKLVGSKDPKAKFKSSNVRVTVFVLVQCVLLSLMAVAF</sequence>
<feature type="transmembrane region" description="Helical" evidence="1">
    <location>
        <begin position="128"/>
        <end position="145"/>
    </location>
</feature>
<dbReference type="STRING" id="1034345.GCA_000236865_00202"/>
<feature type="transmembrane region" description="Helical" evidence="1">
    <location>
        <begin position="86"/>
        <end position="108"/>
    </location>
</feature>
<keyword evidence="1" id="KW-0472">Membrane</keyword>
<dbReference type="RefSeq" id="WP_114620808.1">
    <property type="nucleotide sequence ID" value="NZ_PPTP01000005.1"/>
</dbReference>
<reference evidence="2 3" key="1">
    <citation type="journal article" date="2018" name="Elife">
        <title>Discovery and characterization of a prevalent human gut bacterial enzyme sufficient for the inactivation of a family of plant toxins.</title>
        <authorList>
            <person name="Koppel N."/>
            <person name="Bisanz J.E."/>
            <person name="Pandelia M.E."/>
            <person name="Turnbaugh P.J."/>
            <person name="Balskus E.P."/>
        </authorList>
    </citation>
    <scope>NUCLEOTIDE SEQUENCE [LARGE SCALE GENOMIC DNA]</scope>
    <source>
        <strain evidence="3">anaerobia AP69FAA</strain>
    </source>
</reference>
<proteinExistence type="predicted"/>
<organism evidence="2 3">
    <name type="scientific">Senegalimassilia anaerobia</name>
    <dbReference type="NCBI Taxonomy" id="1473216"/>
    <lineage>
        <taxon>Bacteria</taxon>
        <taxon>Bacillati</taxon>
        <taxon>Actinomycetota</taxon>
        <taxon>Coriobacteriia</taxon>
        <taxon>Coriobacteriales</taxon>
        <taxon>Coriobacteriaceae</taxon>
        <taxon>Senegalimassilia</taxon>
    </lineage>
</organism>
<keyword evidence="1" id="KW-0812">Transmembrane</keyword>
<protein>
    <submittedName>
        <fullName evidence="2">Uncharacterized protein</fullName>
    </submittedName>
</protein>
<dbReference type="AlphaFoldDB" id="A0A369L883"/>
<dbReference type="OrthoDB" id="9970815at2"/>
<evidence type="ECO:0000256" key="1">
    <source>
        <dbReference type="SAM" id="Phobius"/>
    </source>
</evidence>
<accession>A0A369L883</accession>
<name>A0A369L883_9ACTN</name>
<comment type="caution">
    <text evidence="2">The sequence shown here is derived from an EMBL/GenBank/DDBJ whole genome shotgun (WGS) entry which is preliminary data.</text>
</comment>